<dbReference type="Proteomes" id="UP000342300">
    <property type="component" value="Unassembled WGS sequence"/>
</dbReference>
<proteinExistence type="predicted"/>
<gene>
    <name evidence="1" type="ORF">CRU78_04030</name>
</gene>
<sequence length="79" mass="8436">MRQACHRLDACLLKHIASGQRMQQTAADPGPHFVEQAQEIAPSSPALAVDSSRNEAAFADRSRLASKTKLASLRAPGVP</sequence>
<dbReference type="AlphaFoldDB" id="A0A6A7RQB1"/>
<comment type="caution">
    <text evidence="1">The sequence shown here is derived from an EMBL/GenBank/DDBJ whole genome shotgun (WGS) entry which is preliminary data.</text>
</comment>
<reference evidence="1 2" key="1">
    <citation type="submission" date="2017-09" db="EMBL/GenBank/DDBJ databases">
        <title>Metagenomic Analysis Reveals Denitrifying Candidatus Accumulibacter and Flanking Population as a Source of N2O.</title>
        <authorList>
            <person name="Gao H."/>
            <person name="Mao Y."/>
            <person name="Zhao X."/>
            <person name="Liu W.-T."/>
            <person name="Zhang T."/>
            <person name="Wells G."/>
        </authorList>
    </citation>
    <scope>NUCLEOTIDE SEQUENCE [LARGE SCALE GENOMIC DNA]</scope>
    <source>
        <strain evidence="1">CANDO_2_IC</strain>
    </source>
</reference>
<evidence type="ECO:0000313" key="1">
    <source>
        <dbReference type="EMBL" id="MQM29747.1"/>
    </source>
</evidence>
<accession>A0A6A7RQB1</accession>
<name>A0A6A7RQB1_9PROT</name>
<evidence type="ECO:0000313" key="2">
    <source>
        <dbReference type="Proteomes" id="UP000342300"/>
    </source>
</evidence>
<dbReference type="EMBL" id="PDHS01000084">
    <property type="protein sequence ID" value="MQM29747.1"/>
    <property type="molecule type" value="Genomic_DNA"/>
</dbReference>
<organism evidence="1 2">
    <name type="scientific">Candidatus Accumulibacter phosphatis</name>
    <dbReference type="NCBI Taxonomy" id="327160"/>
    <lineage>
        <taxon>Bacteria</taxon>
        <taxon>Pseudomonadati</taxon>
        <taxon>Pseudomonadota</taxon>
        <taxon>Betaproteobacteria</taxon>
        <taxon>Candidatus Accumulibacter</taxon>
    </lineage>
</organism>
<protein>
    <submittedName>
        <fullName evidence="1">Uncharacterized protein</fullName>
    </submittedName>
</protein>